<protein>
    <recommendedName>
        <fullName evidence="9">Chloride channel protein</fullName>
    </recommendedName>
</protein>
<feature type="transmembrane region" description="Helical" evidence="6">
    <location>
        <begin position="49"/>
        <end position="67"/>
    </location>
</feature>
<dbReference type="InterPro" id="IPR014743">
    <property type="entry name" value="Cl-channel_core"/>
</dbReference>
<feature type="transmembrane region" description="Helical" evidence="6">
    <location>
        <begin position="336"/>
        <end position="359"/>
    </location>
</feature>
<dbReference type="EMBL" id="JAFREL020000003">
    <property type="protein sequence ID" value="MEO1771483.1"/>
    <property type="molecule type" value="Genomic_DNA"/>
</dbReference>
<evidence type="ECO:0000313" key="7">
    <source>
        <dbReference type="EMBL" id="MEO1771483.1"/>
    </source>
</evidence>
<gene>
    <name evidence="7" type="ORF">JZO67_003464</name>
</gene>
<evidence type="ECO:0000256" key="4">
    <source>
        <dbReference type="ARBA" id="ARBA00023136"/>
    </source>
</evidence>
<evidence type="ECO:0000256" key="1">
    <source>
        <dbReference type="ARBA" id="ARBA00004141"/>
    </source>
</evidence>
<dbReference type="Proteomes" id="UP000664357">
    <property type="component" value="Unassembled WGS sequence"/>
</dbReference>
<dbReference type="Pfam" id="PF00654">
    <property type="entry name" value="Voltage_CLC"/>
    <property type="match status" value="1"/>
</dbReference>
<feature type="transmembrane region" description="Helical" evidence="6">
    <location>
        <begin position="97"/>
        <end position="128"/>
    </location>
</feature>
<dbReference type="RefSeq" id="WP_207702905.1">
    <property type="nucleotide sequence ID" value="NZ_JAFREL020000003.1"/>
</dbReference>
<evidence type="ECO:0000313" key="8">
    <source>
        <dbReference type="Proteomes" id="UP000664357"/>
    </source>
</evidence>
<feature type="transmembrane region" description="Helical" evidence="6">
    <location>
        <begin position="148"/>
        <end position="165"/>
    </location>
</feature>
<keyword evidence="3 6" id="KW-1133">Transmembrane helix</keyword>
<dbReference type="PANTHER" id="PTHR43427">
    <property type="entry name" value="CHLORIDE CHANNEL PROTEIN CLC-E"/>
    <property type="match status" value="1"/>
</dbReference>
<proteinExistence type="predicted"/>
<reference evidence="7 8" key="1">
    <citation type="submission" date="2024-02" db="EMBL/GenBank/DDBJ databases">
        <title>The Genome Sequence of Enterococcus sp. DIV0159.</title>
        <authorList>
            <person name="Earl A."/>
            <person name="Manson A."/>
            <person name="Gilmore M."/>
            <person name="Sanders J."/>
            <person name="Shea T."/>
            <person name="Howe W."/>
            <person name="Livny J."/>
            <person name="Cuomo C."/>
            <person name="Neafsey D."/>
            <person name="Birren B."/>
        </authorList>
    </citation>
    <scope>NUCLEOTIDE SEQUENCE [LARGE SCALE GENOMIC DNA]</scope>
    <source>
        <strain evidence="7 8">665A</strain>
    </source>
</reference>
<feature type="transmembrane region" description="Helical" evidence="6">
    <location>
        <begin position="226"/>
        <end position="245"/>
    </location>
</feature>
<evidence type="ECO:0000256" key="3">
    <source>
        <dbReference type="ARBA" id="ARBA00022989"/>
    </source>
</evidence>
<comment type="caution">
    <text evidence="7">The sequence shown here is derived from an EMBL/GenBank/DDBJ whole genome shotgun (WGS) entry which is preliminary data.</text>
</comment>
<sequence>MNKFTGISFVYSGGLGLIVGVIAALFMGMVELGNQLLWQIIPRALGDPFIYPLLICSLGGIVIGFFIEHVGKYPKMLPETLVESQETGRLEYKNGQLLFNILGAMLVLLFGASVSPEASLMIIVGGVITFFCDHFKVSLPQRKDLLEFASGTVLGVIFTAPLFGVGSALEKDDLQNLTESKLKRYVLFIFATFTGFIGYLMTYSLFPNQEQVFAIQRMSTNLSWQGILLVIPTIALGAFFGKFFLWMQKQAENFNQRIKRPMPLTITAGVLLGILGLVSPYFLFSGEHSLLSFTRQAETMSVFIILLIAFGKVAITMICLACNWRGGIIFPMIFSSIAAALALVQVFPFSNGLLVAIFTASSCAVILKRPFATACLFLFLFPVQLFLWTWLAGYLGNLLIKKLPLGTSGFNLPILNKNTDDKQDTKETKEPMKSSSSDFSRSRRSRRK</sequence>
<feature type="transmembrane region" description="Helical" evidence="6">
    <location>
        <begin position="266"/>
        <end position="283"/>
    </location>
</feature>
<dbReference type="PANTHER" id="PTHR43427:SF12">
    <property type="entry name" value="CHLORIDE TRANSPORTER"/>
    <property type="match status" value="1"/>
</dbReference>
<evidence type="ECO:0000256" key="2">
    <source>
        <dbReference type="ARBA" id="ARBA00022692"/>
    </source>
</evidence>
<feature type="compositionally biased region" description="Basic and acidic residues" evidence="5">
    <location>
        <begin position="418"/>
        <end position="432"/>
    </location>
</feature>
<feature type="transmembrane region" description="Helical" evidence="6">
    <location>
        <begin position="371"/>
        <end position="395"/>
    </location>
</feature>
<feature type="transmembrane region" description="Helical" evidence="6">
    <location>
        <begin position="185"/>
        <end position="206"/>
    </location>
</feature>
<evidence type="ECO:0000256" key="6">
    <source>
        <dbReference type="SAM" id="Phobius"/>
    </source>
</evidence>
<keyword evidence="4 6" id="KW-0472">Membrane</keyword>
<feature type="transmembrane region" description="Helical" evidence="6">
    <location>
        <begin position="7"/>
        <end position="29"/>
    </location>
</feature>
<comment type="subcellular location">
    <subcellularLocation>
        <location evidence="1">Membrane</location>
        <topology evidence="1">Multi-pass membrane protein</topology>
    </subcellularLocation>
</comment>
<keyword evidence="8" id="KW-1185">Reference proteome</keyword>
<dbReference type="SUPFAM" id="SSF81340">
    <property type="entry name" value="Clc chloride channel"/>
    <property type="match status" value="1"/>
</dbReference>
<evidence type="ECO:0008006" key="9">
    <source>
        <dbReference type="Google" id="ProtNLM"/>
    </source>
</evidence>
<dbReference type="Gene3D" id="1.10.3080.10">
    <property type="entry name" value="Clc chloride channel"/>
    <property type="match status" value="1"/>
</dbReference>
<keyword evidence="2 6" id="KW-0812">Transmembrane</keyword>
<organism evidence="7 8">
    <name type="scientific">Candidatus Enterococcus ferrettii</name>
    <dbReference type="NCBI Taxonomy" id="2815324"/>
    <lineage>
        <taxon>Bacteria</taxon>
        <taxon>Bacillati</taxon>
        <taxon>Bacillota</taxon>
        <taxon>Bacilli</taxon>
        <taxon>Lactobacillales</taxon>
        <taxon>Enterococcaceae</taxon>
        <taxon>Enterococcus</taxon>
    </lineage>
</organism>
<evidence type="ECO:0000256" key="5">
    <source>
        <dbReference type="SAM" id="MobiDB-lite"/>
    </source>
</evidence>
<feature type="region of interest" description="Disordered" evidence="5">
    <location>
        <begin position="418"/>
        <end position="448"/>
    </location>
</feature>
<feature type="transmembrane region" description="Helical" evidence="6">
    <location>
        <begin position="303"/>
        <end position="324"/>
    </location>
</feature>
<name>A0ABV0EV91_9ENTE</name>
<dbReference type="InterPro" id="IPR050368">
    <property type="entry name" value="ClC-type_chloride_channel"/>
</dbReference>
<dbReference type="CDD" id="cd00400">
    <property type="entry name" value="Voltage_gated_ClC"/>
    <property type="match status" value="1"/>
</dbReference>
<dbReference type="InterPro" id="IPR001807">
    <property type="entry name" value="ClC"/>
</dbReference>
<accession>A0ABV0EV91</accession>